<feature type="compositionally biased region" description="Polar residues" evidence="1">
    <location>
        <begin position="459"/>
        <end position="470"/>
    </location>
</feature>
<organism evidence="2 3">
    <name type="scientific">Phyllosticta citrichinensis</name>
    <dbReference type="NCBI Taxonomy" id="1130410"/>
    <lineage>
        <taxon>Eukaryota</taxon>
        <taxon>Fungi</taxon>
        <taxon>Dikarya</taxon>
        <taxon>Ascomycota</taxon>
        <taxon>Pezizomycotina</taxon>
        <taxon>Dothideomycetes</taxon>
        <taxon>Dothideomycetes incertae sedis</taxon>
        <taxon>Botryosphaeriales</taxon>
        <taxon>Phyllostictaceae</taxon>
        <taxon>Phyllosticta</taxon>
    </lineage>
</organism>
<protein>
    <recommendedName>
        <fullName evidence="4">Myb-like domain-containing protein</fullName>
    </recommendedName>
</protein>
<evidence type="ECO:0008006" key="4">
    <source>
        <dbReference type="Google" id="ProtNLM"/>
    </source>
</evidence>
<dbReference type="EMBL" id="JBBWUH010000001">
    <property type="protein sequence ID" value="KAK8177387.1"/>
    <property type="molecule type" value="Genomic_DNA"/>
</dbReference>
<feature type="compositionally biased region" description="Basic and acidic residues" evidence="1">
    <location>
        <begin position="751"/>
        <end position="770"/>
    </location>
</feature>
<feature type="region of interest" description="Disordered" evidence="1">
    <location>
        <begin position="848"/>
        <end position="954"/>
    </location>
</feature>
<sequence>MKLLVNIPPLPPALVGTLGPPPPKPEPKRFGVNVLPNETFGDIWPRIDDSFKRLYPNEHLHFAIKKLQVLDCDVAYDEKVWDWFEGETDRSKQVVDVVRQPIDRNISVAPTSFLRPPNLLKRTHLAAIEENAKRRRIDEEQYGVAIEDMLPDRPIRSREHDTEGLQPGSRAASGANSDVVVVADSQREAVPWGAPRSAASTKTESPDRTSLMDVPEAVPGAVAVEANGLHSNPDTGVFRKPGLPASAAKDTAGAPSVRRSATPRRRKKSVPIAGFPPRPPWNPSPSPSTRSRRESPNEPAPDSLPLSQRPEHRSEYAVEEPSLEVGREYNDERVAVHISQTPTPTQPDRLAQALSFVPPGGEAPTSSLVREPSTILGTPPSAQRPPRSPDGSQSQASASNPMPDDHQATKNLERRRHQKAEPSAADPSSQLSSQPALSSPAKRSADKKGGAKTVEKNGSGISRSRKSTGAIQGENITDRGAAARKADKSRSRKSTGAIESESVIDNEPATREADKSRRSSNQRRKSSISDPNASSLQTEVDEDALRKLKKLNDGRKIYNEGRKSKFTPLEDEALILGRQAGLTYTEIIKEHLPNRSWKSVTGRYIRLTQEGGDNTSRISEPSVETTPRTQSNPTGSSPHVPTSRKDSQASQGKQSSSQAPASRKDSQASQGKQSSSQAPASRKDSHSSRRNHSSPEVRIPAPSQPARKADALPVQISSEPRSSRQGGSSLAKSTRKPGSRNSKSSQDVSDEMEKLAQKYVKKQAEKAEAERKIKACLDRQIKAKDFRDLVDERKQGDKRRRKREAREKKEVARLRQLEQDELRRFRANLFICEQAGLTWAQSEELFESDPNMTPNEVRGKLKTYGSSNPPIHNHVPDSEHEGSLSRLRPRRTTRSVPSVADGAGDRRQSAEHVKQRQSLPNDDRCLGATTSRVKDSSIRGKEAAKAGAGQITEPMEIDMVSSTSGGPAHGQAIHGQAIVADDSDSPSDDQSITSPEPEQPIMAVASTQRKKPTVKPLEFQSEELGHDLNPASFVPSSPSDASDVEDAPPSSPPLLRSPLDEDRLARSPESSSSESEESSYSDSEASSEEEEEETKHGAVVPKTNDVKSNGIKPQSSATELRELDSRVRPPAEPRPAPKSPGARFRDPRIKNLSELVADVEKERAPIPKPVVAAPPKKPQPVEESSSDDDSSSSDGSTDTDSSVERTKKERRAKSYRKAAERLQRLVNGGS</sequence>
<name>A0ABR1Y701_9PEZI</name>
<feature type="compositionally biased region" description="Basic and acidic residues" evidence="1">
    <location>
        <begin position="443"/>
        <end position="455"/>
    </location>
</feature>
<feature type="compositionally biased region" description="Pro residues" evidence="1">
    <location>
        <begin position="274"/>
        <end position="286"/>
    </location>
</feature>
<feature type="compositionally biased region" description="Basic and acidic residues" evidence="1">
    <location>
        <begin position="874"/>
        <end position="883"/>
    </location>
</feature>
<accession>A0ABR1Y701</accession>
<proteinExistence type="predicted"/>
<feature type="compositionally biased region" description="Basic and acidic residues" evidence="1">
    <location>
        <begin position="932"/>
        <end position="944"/>
    </location>
</feature>
<feature type="compositionally biased region" description="Acidic residues" evidence="1">
    <location>
        <begin position="1074"/>
        <end position="1092"/>
    </location>
</feature>
<feature type="region of interest" description="Disordered" evidence="1">
    <location>
        <begin position="150"/>
        <end position="212"/>
    </location>
</feature>
<feature type="compositionally biased region" description="Basic and acidic residues" evidence="1">
    <location>
        <begin position="1119"/>
        <end position="1131"/>
    </location>
</feature>
<feature type="region of interest" description="Disordered" evidence="1">
    <location>
        <begin position="980"/>
        <end position="1230"/>
    </location>
</feature>
<feature type="compositionally biased region" description="Basic and acidic residues" evidence="1">
    <location>
        <begin position="150"/>
        <end position="163"/>
    </location>
</feature>
<keyword evidence="3" id="KW-1185">Reference proteome</keyword>
<reference evidence="2 3" key="1">
    <citation type="journal article" date="2022" name="G3 (Bethesda)">
        <title>Enemy or ally: a genomic approach to elucidate the lifestyle of Phyllosticta citrichinaensis.</title>
        <authorList>
            <person name="Buijs V.A."/>
            <person name="Groenewald J.Z."/>
            <person name="Haridas S."/>
            <person name="LaButti K.M."/>
            <person name="Lipzen A."/>
            <person name="Martin F.M."/>
            <person name="Barry K."/>
            <person name="Grigoriev I.V."/>
            <person name="Crous P.W."/>
            <person name="Seidl M.F."/>
        </authorList>
    </citation>
    <scope>NUCLEOTIDE SEQUENCE [LARGE SCALE GENOMIC DNA]</scope>
    <source>
        <strain evidence="2 3">CBS 129764</strain>
    </source>
</reference>
<comment type="caution">
    <text evidence="2">The sequence shown here is derived from an EMBL/GenBank/DDBJ whole genome shotgun (WGS) entry which is preliminary data.</text>
</comment>
<feature type="compositionally biased region" description="Basic and acidic residues" evidence="1">
    <location>
        <begin position="903"/>
        <end position="914"/>
    </location>
</feature>
<feature type="compositionally biased region" description="Polar residues" evidence="1">
    <location>
        <begin position="611"/>
        <end position="640"/>
    </location>
</feature>
<feature type="compositionally biased region" description="Basic and acidic residues" evidence="1">
    <location>
        <begin position="325"/>
        <end position="335"/>
    </location>
</feature>
<feature type="region of interest" description="Disordered" evidence="1">
    <location>
        <begin position="784"/>
        <end position="809"/>
    </location>
</feature>
<feature type="compositionally biased region" description="Polar residues" evidence="1">
    <location>
        <begin position="715"/>
        <end position="732"/>
    </location>
</feature>
<feature type="compositionally biased region" description="Basic and acidic residues" evidence="1">
    <location>
        <begin position="784"/>
        <end position="795"/>
    </location>
</feature>
<evidence type="ECO:0000313" key="2">
    <source>
        <dbReference type="EMBL" id="KAK8177387.1"/>
    </source>
</evidence>
<feature type="compositionally biased region" description="Polar residues" evidence="1">
    <location>
        <begin position="390"/>
        <end position="400"/>
    </location>
</feature>
<feature type="compositionally biased region" description="Basic and acidic residues" evidence="1">
    <location>
        <begin position="508"/>
        <end position="517"/>
    </location>
</feature>
<feature type="compositionally biased region" description="Basic and acidic residues" evidence="1">
    <location>
        <begin position="403"/>
        <end position="412"/>
    </location>
</feature>
<feature type="region of interest" description="Disordered" evidence="1">
    <location>
        <begin position="608"/>
        <end position="770"/>
    </location>
</feature>
<feature type="compositionally biased region" description="Low complexity" evidence="1">
    <location>
        <begin position="422"/>
        <end position="441"/>
    </location>
</feature>
<feature type="compositionally biased region" description="Low complexity" evidence="1">
    <location>
        <begin position="648"/>
        <end position="680"/>
    </location>
</feature>
<gene>
    <name evidence="2" type="ORF">IWX90DRAFT_420888</name>
</gene>
<evidence type="ECO:0000313" key="3">
    <source>
        <dbReference type="Proteomes" id="UP001456524"/>
    </source>
</evidence>
<evidence type="ECO:0000256" key="1">
    <source>
        <dbReference type="SAM" id="MobiDB-lite"/>
    </source>
</evidence>
<feature type="region of interest" description="Disordered" evidence="1">
    <location>
        <begin position="227"/>
        <end position="541"/>
    </location>
</feature>
<dbReference type="Proteomes" id="UP001456524">
    <property type="component" value="Unassembled WGS sequence"/>
</dbReference>